<gene>
    <name evidence="2" type="ORF">AT705_24595</name>
</gene>
<evidence type="ECO:0000313" key="2">
    <source>
        <dbReference type="EMBL" id="ALU46145.1"/>
    </source>
</evidence>
<accession>A0A0U2ZEB3</accession>
<proteinExistence type="predicted"/>
<name>A0A0U2ZEB3_9GAMM</name>
<dbReference type="Proteomes" id="UP000069015">
    <property type="component" value="Plasmid pMBL6842"/>
</dbReference>
<evidence type="ECO:0000313" key="3">
    <source>
        <dbReference type="Proteomes" id="UP000069015"/>
    </source>
</evidence>
<dbReference type="KEGG" id="prr:AT705_24595"/>
<feature type="compositionally biased region" description="Polar residues" evidence="1">
    <location>
        <begin position="246"/>
        <end position="255"/>
    </location>
</feature>
<dbReference type="EMBL" id="CP013613">
    <property type="protein sequence ID" value="ALU46145.1"/>
    <property type="molecule type" value="Genomic_DNA"/>
</dbReference>
<organism evidence="2 3">
    <name type="scientific">Pseudoalteromonas rubra</name>
    <dbReference type="NCBI Taxonomy" id="43658"/>
    <lineage>
        <taxon>Bacteria</taxon>
        <taxon>Pseudomonadati</taxon>
        <taxon>Pseudomonadota</taxon>
        <taxon>Gammaproteobacteria</taxon>
        <taxon>Alteromonadales</taxon>
        <taxon>Pseudoalteromonadaceae</taxon>
        <taxon>Pseudoalteromonas</taxon>
    </lineage>
</organism>
<reference evidence="2 3" key="1">
    <citation type="submission" date="2015-12" db="EMBL/GenBank/DDBJ databases">
        <title>Complete genome sequence of Pseudoalteromonas rubra SCSIO 6842, harboring a conjugative plasmid.</title>
        <authorList>
            <person name="Li B."/>
            <person name="Wang X."/>
        </authorList>
    </citation>
    <scope>NUCLEOTIDE SEQUENCE [LARGE SCALE GENOMIC DNA]</scope>
    <source>
        <strain evidence="2 3">SCSIO 6842</strain>
        <plasmid evidence="3">Plasmid pMBL6842</plasmid>
    </source>
</reference>
<protein>
    <submittedName>
        <fullName evidence="2">Uncharacterized protein</fullName>
    </submittedName>
</protein>
<evidence type="ECO:0000256" key="1">
    <source>
        <dbReference type="SAM" id="MobiDB-lite"/>
    </source>
</evidence>
<dbReference type="AlphaFoldDB" id="A0A0U2ZEB3"/>
<dbReference type="RefSeq" id="WP_058798980.1">
    <property type="nucleotide sequence ID" value="NZ_CP013613.1"/>
</dbReference>
<geneLocation type="plasmid" evidence="2 3">
    <name>pMBL6842</name>
</geneLocation>
<keyword evidence="2" id="KW-0614">Plasmid</keyword>
<feature type="region of interest" description="Disordered" evidence="1">
    <location>
        <begin position="233"/>
        <end position="255"/>
    </location>
</feature>
<sequence>MSDAHQDTQNNDTPVISTRHAGKMKTLVTQISYKSDLLHQFLSKNEIRMLNAFERLGAIFRIARTNPAAYDKIRSWHYDVNLLIARTQLDTLQELRAQKQAQAHFDGHFELNRPECYEVIFEVSHPVGITIPQLIKEVDAEIDEIETLFMFGMIDDTEYAAACKQASVIISGVVDRLNKVTAPGKREGGSFSPRHFVEILNNPNFELLAHCGMPMAVAEQILTEAQLAVVRTHHSRPKLDDHQSDTSEGLVQDSY</sequence>